<dbReference type="InterPro" id="IPR050373">
    <property type="entry name" value="Fibrinogen_C-term_domain"/>
</dbReference>
<dbReference type="PANTHER" id="PTHR19143:SF225">
    <property type="entry name" value="MICROFIBRIL-ASSOCIATED GLYCOPROTEIN 4"/>
    <property type="match status" value="1"/>
</dbReference>
<name>A0A672G452_SALFA</name>
<evidence type="ECO:0000313" key="3">
    <source>
        <dbReference type="Proteomes" id="UP000472267"/>
    </source>
</evidence>
<dbReference type="Ensembl" id="ENSSFAT00005012281.1">
    <property type="protein sequence ID" value="ENSSFAP00005011785.1"/>
    <property type="gene ID" value="ENSSFAG00005006560.1"/>
</dbReference>
<dbReference type="Pfam" id="PF00147">
    <property type="entry name" value="Fibrinogen_C"/>
    <property type="match status" value="1"/>
</dbReference>
<dbReference type="SUPFAM" id="SSF56496">
    <property type="entry name" value="Fibrinogen C-terminal domain-like"/>
    <property type="match status" value="1"/>
</dbReference>
<sequence>MATCLPTTRPRSCHEVEQSVSLPNEVYTIYPTRFDLKGVKVHDLISLSYPNSSHLSSMFNGAVHFYQPWESYRNGFGDPAGEYWLGLETLHQLTQDGNYQLRVDLEDFDGNRVYALYDSFSVDAECDGYALHVSGFRDGGAGDSLAYHDGMKFSTFDRDQDASNSNCAQRFLGGFWYNMCYHTNPNGIYHHLVAVEGQLVLGEEHRDDGPSSSVNPEHVLSFQSVKLMF</sequence>
<reference evidence="2" key="2">
    <citation type="submission" date="2025-08" db="UniProtKB">
        <authorList>
            <consortium name="Ensembl"/>
        </authorList>
    </citation>
    <scope>IDENTIFICATION</scope>
</reference>
<dbReference type="PROSITE" id="PS51406">
    <property type="entry name" value="FIBRINOGEN_C_2"/>
    <property type="match status" value="1"/>
</dbReference>
<dbReference type="AlphaFoldDB" id="A0A672G452"/>
<keyword evidence="3" id="KW-1185">Reference proteome</keyword>
<dbReference type="InterPro" id="IPR036056">
    <property type="entry name" value="Fibrinogen-like_C"/>
</dbReference>
<evidence type="ECO:0000313" key="2">
    <source>
        <dbReference type="Ensembl" id="ENSSFAP00005011785.1"/>
    </source>
</evidence>
<reference evidence="2" key="1">
    <citation type="submission" date="2019-06" db="EMBL/GenBank/DDBJ databases">
        <authorList>
            <consortium name="Wellcome Sanger Institute Data Sharing"/>
        </authorList>
    </citation>
    <scope>NUCLEOTIDE SEQUENCE [LARGE SCALE GENOMIC DNA]</scope>
</reference>
<proteinExistence type="predicted"/>
<dbReference type="Proteomes" id="UP000472267">
    <property type="component" value="Chromosome 8"/>
</dbReference>
<dbReference type="InterPro" id="IPR002181">
    <property type="entry name" value="Fibrinogen_a/b/g_C_dom"/>
</dbReference>
<dbReference type="GO" id="GO:0005615">
    <property type="term" value="C:extracellular space"/>
    <property type="evidence" value="ECO:0007669"/>
    <property type="project" value="TreeGrafter"/>
</dbReference>
<evidence type="ECO:0000259" key="1">
    <source>
        <dbReference type="PROSITE" id="PS51406"/>
    </source>
</evidence>
<dbReference type="GO" id="GO:0048251">
    <property type="term" value="P:elastic fiber assembly"/>
    <property type="evidence" value="ECO:0007669"/>
    <property type="project" value="TreeGrafter"/>
</dbReference>
<dbReference type="InterPro" id="IPR014716">
    <property type="entry name" value="Fibrinogen_a/b/g_C_1"/>
</dbReference>
<dbReference type="OMA" id="SCHEVEQ"/>
<dbReference type="PANTHER" id="PTHR19143">
    <property type="entry name" value="FIBRINOGEN/TENASCIN/ANGIOPOEITIN"/>
    <property type="match status" value="1"/>
</dbReference>
<dbReference type="InParanoid" id="A0A672G452"/>
<reference evidence="2" key="3">
    <citation type="submission" date="2025-09" db="UniProtKB">
        <authorList>
            <consortium name="Ensembl"/>
        </authorList>
    </citation>
    <scope>IDENTIFICATION</scope>
</reference>
<dbReference type="CDD" id="cd00087">
    <property type="entry name" value="FReD"/>
    <property type="match status" value="1"/>
</dbReference>
<organism evidence="2 3">
    <name type="scientific">Salarias fasciatus</name>
    <name type="common">Jewelled blenny</name>
    <name type="synonym">Blennius fasciatus</name>
    <dbReference type="NCBI Taxonomy" id="181472"/>
    <lineage>
        <taxon>Eukaryota</taxon>
        <taxon>Metazoa</taxon>
        <taxon>Chordata</taxon>
        <taxon>Craniata</taxon>
        <taxon>Vertebrata</taxon>
        <taxon>Euteleostomi</taxon>
        <taxon>Actinopterygii</taxon>
        <taxon>Neopterygii</taxon>
        <taxon>Teleostei</taxon>
        <taxon>Neoteleostei</taxon>
        <taxon>Acanthomorphata</taxon>
        <taxon>Ovalentaria</taxon>
        <taxon>Blenniimorphae</taxon>
        <taxon>Blenniiformes</taxon>
        <taxon>Blennioidei</taxon>
        <taxon>Blenniidae</taxon>
        <taxon>Salariinae</taxon>
        <taxon>Salarias</taxon>
    </lineage>
</organism>
<dbReference type="SMART" id="SM00186">
    <property type="entry name" value="FBG"/>
    <property type="match status" value="1"/>
</dbReference>
<feature type="domain" description="Fibrinogen C-terminal" evidence="1">
    <location>
        <begin position="4"/>
        <end position="191"/>
    </location>
</feature>
<dbReference type="Gene3D" id="3.90.215.10">
    <property type="entry name" value="Gamma Fibrinogen, chain A, domain 1"/>
    <property type="match status" value="1"/>
</dbReference>
<accession>A0A672G452</accession>
<dbReference type="Gene3D" id="4.10.530.10">
    <property type="entry name" value="Gamma-fibrinogen Carboxyl Terminal Fragment, domain 2"/>
    <property type="match status" value="1"/>
</dbReference>
<protein>
    <submittedName>
        <fullName evidence="2">Microfibril associated protein 4</fullName>
    </submittedName>
</protein>